<proteinExistence type="predicted"/>
<name>A0ABU7Z2Y9_9MICO</name>
<evidence type="ECO:0000313" key="4">
    <source>
        <dbReference type="Proteomes" id="UP001310387"/>
    </source>
</evidence>
<dbReference type="SUPFAM" id="SSF52540">
    <property type="entry name" value="P-loop containing nucleoside triphosphate hydrolases"/>
    <property type="match status" value="2"/>
</dbReference>
<keyword evidence="3" id="KW-0378">Hydrolase</keyword>
<keyword evidence="3" id="KW-0547">Nucleotide-binding</keyword>
<gene>
    <name evidence="3" type="ORF">V5O49_01760</name>
</gene>
<dbReference type="Proteomes" id="UP001310387">
    <property type="component" value="Unassembled WGS sequence"/>
</dbReference>
<keyword evidence="3" id="KW-0067">ATP-binding</keyword>
<reference evidence="3" key="1">
    <citation type="journal article" date="2024" name="Antonie Van Leeuwenhoek">
        <title>Isoptericola haloaureus sp. nov., a dimorphic actinobacterium isolated from mangrove sediments of southeast India, implicating biosaline agricultural significance through nitrogen fixation and salt tolerance genes.</title>
        <authorList>
            <person name="Prathaban M."/>
            <person name="Prathiviraj R."/>
            <person name="Ravichandran M."/>
            <person name="Natarajan S.D."/>
            <person name="Sobanaa M."/>
            <person name="Hari Krishna Kumar S."/>
            <person name="Chandrasekar V."/>
            <person name="Selvin J."/>
        </authorList>
    </citation>
    <scope>NUCLEOTIDE SEQUENCE</scope>
    <source>
        <strain evidence="3">MP1014</strain>
    </source>
</reference>
<evidence type="ECO:0000313" key="3">
    <source>
        <dbReference type="EMBL" id="MEG3613842.1"/>
    </source>
</evidence>
<organism evidence="3 4">
    <name type="scientific">Isoptericola haloaureus</name>
    <dbReference type="NCBI Taxonomy" id="1542902"/>
    <lineage>
        <taxon>Bacteria</taxon>
        <taxon>Bacillati</taxon>
        <taxon>Actinomycetota</taxon>
        <taxon>Actinomycetes</taxon>
        <taxon>Micrococcales</taxon>
        <taxon>Promicromonosporaceae</taxon>
        <taxon>Isoptericola</taxon>
    </lineage>
</organism>
<accession>A0ABU7Z2Y9</accession>
<dbReference type="InterPro" id="IPR027417">
    <property type="entry name" value="P-loop_NTPase"/>
</dbReference>
<keyword evidence="4" id="KW-1185">Reference proteome</keyword>
<dbReference type="RefSeq" id="WP_332900722.1">
    <property type="nucleotide sequence ID" value="NZ_JBAGLP010000099.1"/>
</dbReference>
<dbReference type="Gene3D" id="3.40.50.300">
    <property type="entry name" value="P-loop containing nucleotide triphosphate hydrolases"/>
    <property type="match status" value="2"/>
</dbReference>
<keyword evidence="3" id="KW-0347">Helicase</keyword>
<reference evidence="3" key="2">
    <citation type="submission" date="2024-02" db="EMBL/GenBank/DDBJ databases">
        <authorList>
            <person name="Prathaban M."/>
            <person name="Mythili R."/>
            <person name="Sharmila Devi N."/>
            <person name="Sobanaa M."/>
            <person name="Prathiviraj R."/>
            <person name="Selvin J."/>
        </authorList>
    </citation>
    <scope>NUCLEOTIDE SEQUENCE</scope>
    <source>
        <strain evidence="3">MP1014</strain>
    </source>
</reference>
<dbReference type="Pfam" id="PF04851">
    <property type="entry name" value="ResIII"/>
    <property type="match status" value="1"/>
</dbReference>
<dbReference type="EMBL" id="JBAGLP010000099">
    <property type="protein sequence ID" value="MEG3613842.1"/>
    <property type="molecule type" value="Genomic_DNA"/>
</dbReference>
<dbReference type="GO" id="GO:0004386">
    <property type="term" value="F:helicase activity"/>
    <property type="evidence" value="ECO:0007669"/>
    <property type="project" value="UniProtKB-KW"/>
</dbReference>
<comment type="caution">
    <text evidence="3">The sequence shown here is derived from an EMBL/GenBank/DDBJ whole genome shotgun (WGS) entry which is preliminary data.</text>
</comment>
<feature type="region of interest" description="Disordered" evidence="1">
    <location>
        <begin position="687"/>
        <end position="710"/>
    </location>
</feature>
<feature type="domain" description="Helicase/UvrB N-terminal" evidence="2">
    <location>
        <begin position="3"/>
        <end position="206"/>
    </location>
</feature>
<evidence type="ECO:0000256" key="1">
    <source>
        <dbReference type="SAM" id="MobiDB-lite"/>
    </source>
</evidence>
<protein>
    <submittedName>
        <fullName evidence="3">DEAD/DEAH box helicase family protein</fullName>
    </submittedName>
</protein>
<dbReference type="InterPro" id="IPR006935">
    <property type="entry name" value="Helicase/UvrB_N"/>
</dbReference>
<evidence type="ECO:0000259" key="2">
    <source>
        <dbReference type="Pfam" id="PF04851"/>
    </source>
</evidence>
<feature type="compositionally biased region" description="Basic and acidic residues" evidence="1">
    <location>
        <begin position="687"/>
        <end position="705"/>
    </location>
</feature>
<sequence>MRFTLKDYQTTAVGTILTTLGYAREDWHNRERRTAFALSSTTGSGKTVIAATVIEALLHGSDEFDVEPDPSAVVLWVSKDPALNAQTKSRFIECADRIPSGDLVLLDKTYSEESLSTGTVYFINPDKLGKKADFVKHTDTRHFTFWEILANTIADEDKTLYMVLDEAHEGMKAQTSTEQTIVQKIINGNSVNPAVPIVWGISATVKRFDEAMARADAFTKEKNVVIHPQDVQDSGLLKNALTLDIPDEDGDFSTTMVRDATLDFVEVCRTWDAYCDEQGIDPVVPLLVAQIPNKGAGERDTEKGRREEDETIHLVLETIRKHWPDMPADCVAHVLGDRATVEVGAYEIPKVAPQDVEHDHRIRVLLAKDAVSTGWDCPRAEVLVSLRPAHDDTYVTQLLGRMVRTPLAQETSVERLNAASCYLPRFDKETAKVVAEEIMGMREPRSGVRGAAVNKVMLKPVALRRNHDVVDEVFQLVRALPSYQKPAVAPRPIKRILKAAQALAQDELVADADRLAHEAMFGVLDSITDANADDVEAQAKLIMTADIRRILVERGKDEATDSTDIRDADAATVDDALRHLKRVLTASVVNRYLGRNMQVAINEAFEGGDPTSVDITAIRARVAALAFIDSEVQKPVEDAADSLTRLWLTTKASEIANLPDSRRPTYEAIEDMAREPEQVPIEIKTDEQVDSVDTDRNPLPTEKKHLLSTPDGDYPLELKVAKNRWERATIKHEQSPGTLEGWYRNPSSAGKNSLRIAHKSGETWKSVQPDFVFVHSTNDGLLPSIVDPHGAHLGDSGPKLKALAEYADEHGDRFDRIIGVGVEKDGDLIGLDLRSAKIRRAVYEARPDSDSIKQLYADHGSKYTSIPESI</sequence>